<accession>A0A9J6CLS0</accession>
<sequence>MKYFVLIFTVLFCMTIIPNNVNAIQCYDCDDLTGGNCKNVNDNMKKDCSAISTTCIKTIARGPEIDYIHRGCGPIKSVLDNDYREQKVGNYEGRYCECSKDLCNGSNNIYTKSALAISLLLAIIGMFVF</sequence>
<dbReference type="Proteomes" id="UP001107558">
    <property type="component" value="Chromosome 1"/>
</dbReference>
<proteinExistence type="predicted"/>
<evidence type="ECO:0000256" key="6">
    <source>
        <dbReference type="ARBA" id="ARBA00023136"/>
    </source>
</evidence>
<protein>
    <recommendedName>
        <fullName evidence="13">Protein quiver</fullName>
    </recommendedName>
</protein>
<dbReference type="OrthoDB" id="6781779at2759"/>
<dbReference type="InterPro" id="IPR031424">
    <property type="entry name" value="QVR-like"/>
</dbReference>
<feature type="chain" id="PRO_5039918573" description="Protein quiver" evidence="10">
    <location>
        <begin position="24"/>
        <end position="129"/>
    </location>
</feature>
<keyword evidence="3 9" id="KW-0812">Transmembrane</keyword>
<gene>
    <name evidence="11" type="ORF">PVAND_012481</name>
</gene>
<keyword evidence="2" id="KW-0336">GPI-anchor</keyword>
<evidence type="ECO:0000256" key="5">
    <source>
        <dbReference type="ARBA" id="ARBA00022989"/>
    </source>
</evidence>
<evidence type="ECO:0000256" key="4">
    <source>
        <dbReference type="ARBA" id="ARBA00022729"/>
    </source>
</evidence>
<dbReference type="Gene3D" id="2.10.60.10">
    <property type="entry name" value="CD59"/>
    <property type="match status" value="1"/>
</dbReference>
<evidence type="ECO:0000313" key="12">
    <source>
        <dbReference type="Proteomes" id="UP001107558"/>
    </source>
</evidence>
<feature type="signal peptide" evidence="10">
    <location>
        <begin position="1"/>
        <end position="23"/>
    </location>
</feature>
<evidence type="ECO:0000256" key="7">
    <source>
        <dbReference type="ARBA" id="ARBA00023180"/>
    </source>
</evidence>
<evidence type="ECO:0000256" key="9">
    <source>
        <dbReference type="SAM" id="Phobius"/>
    </source>
</evidence>
<evidence type="ECO:0000256" key="10">
    <source>
        <dbReference type="SAM" id="SignalP"/>
    </source>
</evidence>
<keyword evidence="12" id="KW-1185">Reference proteome</keyword>
<comment type="subcellular location">
    <subcellularLocation>
        <location evidence="1">Membrane</location>
        <topology evidence="1">Lipid-anchor</topology>
        <topology evidence="1">GPI-anchor</topology>
    </subcellularLocation>
</comment>
<dbReference type="Pfam" id="PF17064">
    <property type="entry name" value="QVR"/>
    <property type="match status" value="1"/>
</dbReference>
<name>A0A9J6CLS0_POLVA</name>
<evidence type="ECO:0000256" key="3">
    <source>
        <dbReference type="ARBA" id="ARBA00022692"/>
    </source>
</evidence>
<dbReference type="CDD" id="cd00117">
    <property type="entry name" value="TFP"/>
    <property type="match status" value="1"/>
</dbReference>
<evidence type="ECO:0000256" key="1">
    <source>
        <dbReference type="ARBA" id="ARBA00004589"/>
    </source>
</evidence>
<organism evidence="11 12">
    <name type="scientific">Polypedilum vanderplanki</name>
    <name type="common">Sleeping chironomid midge</name>
    <dbReference type="NCBI Taxonomy" id="319348"/>
    <lineage>
        <taxon>Eukaryota</taxon>
        <taxon>Metazoa</taxon>
        <taxon>Ecdysozoa</taxon>
        <taxon>Arthropoda</taxon>
        <taxon>Hexapoda</taxon>
        <taxon>Insecta</taxon>
        <taxon>Pterygota</taxon>
        <taxon>Neoptera</taxon>
        <taxon>Endopterygota</taxon>
        <taxon>Diptera</taxon>
        <taxon>Nematocera</taxon>
        <taxon>Chironomoidea</taxon>
        <taxon>Chironomidae</taxon>
        <taxon>Chironominae</taxon>
        <taxon>Polypedilum</taxon>
        <taxon>Polypedilum</taxon>
    </lineage>
</organism>
<dbReference type="GO" id="GO:0098552">
    <property type="term" value="C:side of membrane"/>
    <property type="evidence" value="ECO:0007669"/>
    <property type="project" value="UniProtKB-KW"/>
</dbReference>
<keyword evidence="6 9" id="KW-0472">Membrane</keyword>
<keyword evidence="4 10" id="KW-0732">Signal</keyword>
<dbReference type="InterPro" id="IPR045860">
    <property type="entry name" value="Snake_toxin-like_sf"/>
</dbReference>
<dbReference type="GO" id="GO:0030431">
    <property type="term" value="P:sleep"/>
    <property type="evidence" value="ECO:0007669"/>
    <property type="project" value="InterPro"/>
</dbReference>
<evidence type="ECO:0000313" key="11">
    <source>
        <dbReference type="EMBL" id="KAG5683185.1"/>
    </source>
</evidence>
<dbReference type="AlphaFoldDB" id="A0A9J6CLS0"/>
<dbReference type="GO" id="GO:0032222">
    <property type="term" value="P:regulation of synaptic transmission, cholinergic"/>
    <property type="evidence" value="ECO:0007669"/>
    <property type="project" value="InterPro"/>
</dbReference>
<dbReference type="SUPFAM" id="SSF57302">
    <property type="entry name" value="Snake toxin-like"/>
    <property type="match status" value="1"/>
</dbReference>
<dbReference type="EMBL" id="JADBJN010000001">
    <property type="protein sequence ID" value="KAG5683185.1"/>
    <property type="molecule type" value="Genomic_DNA"/>
</dbReference>
<dbReference type="PANTHER" id="PTHR33562">
    <property type="entry name" value="ATILLA, ISOFORM B-RELATED-RELATED"/>
    <property type="match status" value="1"/>
</dbReference>
<evidence type="ECO:0000256" key="8">
    <source>
        <dbReference type="ARBA" id="ARBA00023288"/>
    </source>
</evidence>
<dbReference type="InterPro" id="IPR050975">
    <property type="entry name" value="Sleep_regulator"/>
</dbReference>
<reference evidence="11" key="1">
    <citation type="submission" date="2021-03" db="EMBL/GenBank/DDBJ databases">
        <title>Chromosome level genome of the anhydrobiotic midge Polypedilum vanderplanki.</title>
        <authorList>
            <person name="Yoshida Y."/>
            <person name="Kikawada T."/>
            <person name="Gusev O."/>
        </authorList>
    </citation>
    <scope>NUCLEOTIDE SEQUENCE</scope>
    <source>
        <strain evidence="11">NIAS01</strain>
        <tissue evidence="11">Whole body or cell culture</tissue>
    </source>
</reference>
<keyword evidence="5 9" id="KW-1133">Transmembrane helix</keyword>
<feature type="transmembrane region" description="Helical" evidence="9">
    <location>
        <begin position="109"/>
        <end position="128"/>
    </location>
</feature>
<keyword evidence="7" id="KW-0325">Glycoprotein</keyword>
<comment type="caution">
    <text evidence="11">The sequence shown here is derived from an EMBL/GenBank/DDBJ whole genome shotgun (WGS) entry which is preliminary data.</text>
</comment>
<evidence type="ECO:0000256" key="2">
    <source>
        <dbReference type="ARBA" id="ARBA00022622"/>
    </source>
</evidence>
<keyword evidence="8" id="KW-0449">Lipoprotein</keyword>
<evidence type="ECO:0008006" key="13">
    <source>
        <dbReference type="Google" id="ProtNLM"/>
    </source>
</evidence>